<dbReference type="EMBL" id="VLLL01000006">
    <property type="protein sequence ID" value="TWJ12548.1"/>
    <property type="molecule type" value="Genomic_DNA"/>
</dbReference>
<accession>A0A562V3Y9</accession>
<evidence type="ECO:0000313" key="1">
    <source>
        <dbReference type="EMBL" id="TWJ12548.1"/>
    </source>
</evidence>
<protein>
    <recommendedName>
        <fullName evidence="3">Hemerythrin HHE cation binding domain-containing protein</fullName>
    </recommendedName>
</protein>
<reference evidence="1 2" key="1">
    <citation type="journal article" date="2013" name="Stand. Genomic Sci.">
        <title>Genomic Encyclopedia of Type Strains, Phase I: The one thousand microbial genomes (KMG-I) project.</title>
        <authorList>
            <person name="Kyrpides N.C."/>
            <person name="Woyke T."/>
            <person name="Eisen J.A."/>
            <person name="Garrity G."/>
            <person name="Lilburn T.G."/>
            <person name="Beck B.J."/>
            <person name="Whitman W.B."/>
            <person name="Hugenholtz P."/>
            <person name="Klenk H.P."/>
        </authorList>
    </citation>
    <scope>NUCLEOTIDE SEQUENCE [LARGE SCALE GENOMIC DNA]</scope>
    <source>
        <strain evidence="1 2">DSM 45044</strain>
    </source>
</reference>
<sequence>MTTTDTVQAIDRDHQTLVGLCEEVARAGGRPGPELRELRMRLRAHCAAEAVHILPYLPGAMSRHRGSELPRLLDHAIDAAGGSDFAAAWERFTEALHAHVTHRPDFTALDRRGSGRRLARRFELRRVAELQAAMSRREATA</sequence>
<name>A0A562V3Y9_9ACTN</name>
<dbReference type="Proteomes" id="UP000321617">
    <property type="component" value="Unassembled WGS sequence"/>
</dbReference>
<dbReference type="AlphaFoldDB" id="A0A562V3Y9"/>
<evidence type="ECO:0008006" key="3">
    <source>
        <dbReference type="Google" id="ProtNLM"/>
    </source>
</evidence>
<comment type="caution">
    <text evidence="1">The sequence shown here is derived from an EMBL/GenBank/DDBJ whole genome shotgun (WGS) entry which is preliminary data.</text>
</comment>
<organism evidence="1 2">
    <name type="scientific">Stackebrandtia albiflava</name>
    <dbReference type="NCBI Taxonomy" id="406432"/>
    <lineage>
        <taxon>Bacteria</taxon>
        <taxon>Bacillati</taxon>
        <taxon>Actinomycetota</taxon>
        <taxon>Actinomycetes</taxon>
        <taxon>Glycomycetales</taxon>
        <taxon>Glycomycetaceae</taxon>
        <taxon>Stackebrandtia</taxon>
    </lineage>
</organism>
<dbReference type="OrthoDB" id="4510758at2"/>
<keyword evidence="2" id="KW-1185">Reference proteome</keyword>
<gene>
    <name evidence="1" type="ORF">LX16_3307</name>
</gene>
<dbReference type="RefSeq" id="WP_147139763.1">
    <property type="nucleotide sequence ID" value="NZ_BAABIJ010000002.1"/>
</dbReference>
<proteinExistence type="predicted"/>
<evidence type="ECO:0000313" key="2">
    <source>
        <dbReference type="Proteomes" id="UP000321617"/>
    </source>
</evidence>